<dbReference type="Pfam" id="PF13302">
    <property type="entry name" value="Acetyltransf_3"/>
    <property type="match status" value="1"/>
</dbReference>
<keyword evidence="3" id="KW-1185">Reference proteome</keyword>
<dbReference type="InterPro" id="IPR000182">
    <property type="entry name" value="GNAT_dom"/>
</dbReference>
<feature type="domain" description="N-acetyltransferase" evidence="1">
    <location>
        <begin position="11"/>
        <end position="169"/>
    </location>
</feature>
<dbReference type="Proteomes" id="UP000620559">
    <property type="component" value="Unassembled WGS sequence"/>
</dbReference>
<dbReference type="RefSeq" id="WP_193924093.1">
    <property type="nucleotide sequence ID" value="NZ_JADEWL010000121.1"/>
</dbReference>
<dbReference type="PROSITE" id="PS51186">
    <property type="entry name" value="GNAT"/>
    <property type="match status" value="1"/>
</dbReference>
<dbReference type="EMBL" id="JADEWL010000121">
    <property type="protein sequence ID" value="MBE9215848.1"/>
    <property type="molecule type" value="Genomic_DNA"/>
</dbReference>
<dbReference type="Gene3D" id="3.40.630.30">
    <property type="match status" value="1"/>
</dbReference>
<dbReference type="PANTHER" id="PTHR43792">
    <property type="entry name" value="GNAT FAMILY, PUTATIVE (AFU_ORTHOLOGUE AFUA_3G00765)-RELATED-RELATED"/>
    <property type="match status" value="1"/>
</dbReference>
<protein>
    <submittedName>
        <fullName evidence="2">GNAT family N-acetyltransferase</fullName>
    </submittedName>
</protein>
<comment type="caution">
    <text evidence="2">The sequence shown here is derived from an EMBL/GenBank/DDBJ whole genome shotgun (WGS) entry which is preliminary data.</text>
</comment>
<dbReference type="GO" id="GO:0016747">
    <property type="term" value="F:acyltransferase activity, transferring groups other than amino-acyl groups"/>
    <property type="evidence" value="ECO:0007669"/>
    <property type="project" value="InterPro"/>
</dbReference>
<dbReference type="SUPFAM" id="SSF55729">
    <property type="entry name" value="Acyl-CoA N-acyltransferases (Nat)"/>
    <property type="match status" value="1"/>
</dbReference>
<evidence type="ECO:0000313" key="3">
    <source>
        <dbReference type="Proteomes" id="UP000620559"/>
    </source>
</evidence>
<gene>
    <name evidence="2" type="ORF">IQ247_24830</name>
</gene>
<dbReference type="AlphaFoldDB" id="A0A8J7F4E2"/>
<accession>A0A8J7F4E2</accession>
<sequence>MNIPIIKTERLILRGFYESDLDAYAEMCADTEVMRYIGTGKVLSRAESWRSMAAMIGHWYLRGYGLWAVEEQQSGEMIGRIGCWKPEGWIGLEVGWTLRRAFWKCGFATEAGKAAMDFAFTKLQQSHVISLIRPDNAASRRVAEKLGEKLQGETELFGSHAVIYGISRNEWGKVKS</sequence>
<dbReference type="InterPro" id="IPR051531">
    <property type="entry name" value="N-acetyltransferase"/>
</dbReference>
<evidence type="ECO:0000313" key="2">
    <source>
        <dbReference type="EMBL" id="MBE9215848.1"/>
    </source>
</evidence>
<dbReference type="PANTHER" id="PTHR43792:SF1">
    <property type="entry name" value="N-ACETYLTRANSFERASE DOMAIN-CONTAINING PROTEIN"/>
    <property type="match status" value="1"/>
</dbReference>
<proteinExistence type="predicted"/>
<name>A0A8J7F4E2_9CYAN</name>
<organism evidence="2 3">
    <name type="scientific">Plectonema cf. radiosum LEGE 06105</name>
    <dbReference type="NCBI Taxonomy" id="945769"/>
    <lineage>
        <taxon>Bacteria</taxon>
        <taxon>Bacillati</taxon>
        <taxon>Cyanobacteriota</taxon>
        <taxon>Cyanophyceae</taxon>
        <taxon>Oscillatoriophycideae</taxon>
        <taxon>Oscillatoriales</taxon>
        <taxon>Microcoleaceae</taxon>
        <taxon>Plectonema</taxon>
    </lineage>
</organism>
<dbReference type="InterPro" id="IPR016181">
    <property type="entry name" value="Acyl_CoA_acyltransferase"/>
</dbReference>
<evidence type="ECO:0000259" key="1">
    <source>
        <dbReference type="PROSITE" id="PS51186"/>
    </source>
</evidence>
<reference evidence="2" key="1">
    <citation type="submission" date="2020-10" db="EMBL/GenBank/DDBJ databases">
        <authorList>
            <person name="Castelo-Branco R."/>
            <person name="Eusebio N."/>
            <person name="Adriana R."/>
            <person name="Vieira A."/>
            <person name="Brugerolle De Fraissinette N."/>
            <person name="Rezende De Castro R."/>
            <person name="Schneider M.P."/>
            <person name="Vasconcelos V."/>
            <person name="Leao P.N."/>
        </authorList>
    </citation>
    <scope>NUCLEOTIDE SEQUENCE</scope>
    <source>
        <strain evidence="2">LEGE 06105</strain>
    </source>
</reference>